<comment type="caution">
    <text evidence="2">The sequence shown here is derived from an EMBL/GenBank/DDBJ whole genome shotgun (WGS) entry which is preliminary data.</text>
</comment>
<evidence type="ECO:0000313" key="2">
    <source>
        <dbReference type="EMBL" id="KAK4374809.1"/>
    </source>
</evidence>
<dbReference type="AlphaFoldDB" id="A0AAE1SS07"/>
<dbReference type="Proteomes" id="UP001291623">
    <property type="component" value="Unassembled WGS sequence"/>
</dbReference>
<dbReference type="SUPFAM" id="SSF56112">
    <property type="entry name" value="Protein kinase-like (PK-like)"/>
    <property type="match status" value="1"/>
</dbReference>
<dbReference type="Gene3D" id="1.10.510.10">
    <property type="entry name" value="Transferase(Phosphotransferase) domain 1"/>
    <property type="match status" value="1"/>
</dbReference>
<dbReference type="GO" id="GO:0004672">
    <property type="term" value="F:protein kinase activity"/>
    <property type="evidence" value="ECO:0007669"/>
    <property type="project" value="InterPro"/>
</dbReference>
<feature type="domain" description="Protein kinase" evidence="1">
    <location>
        <begin position="1"/>
        <end position="160"/>
    </location>
</feature>
<dbReference type="InterPro" id="IPR011009">
    <property type="entry name" value="Kinase-like_dom_sf"/>
</dbReference>
<evidence type="ECO:0000259" key="1">
    <source>
        <dbReference type="PROSITE" id="PS50011"/>
    </source>
</evidence>
<dbReference type="GO" id="GO:0005524">
    <property type="term" value="F:ATP binding"/>
    <property type="evidence" value="ECO:0007669"/>
    <property type="project" value="InterPro"/>
</dbReference>
<proteinExistence type="predicted"/>
<evidence type="ECO:0000313" key="3">
    <source>
        <dbReference type="Proteomes" id="UP001291623"/>
    </source>
</evidence>
<protein>
    <recommendedName>
        <fullName evidence="1">Protein kinase domain-containing protein</fullName>
    </recommendedName>
</protein>
<keyword evidence="3" id="KW-1185">Reference proteome</keyword>
<organism evidence="2 3">
    <name type="scientific">Anisodus tanguticus</name>
    <dbReference type="NCBI Taxonomy" id="243964"/>
    <lineage>
        <taxon>Eukaryota</taxon>
        <taxon>Viridiplantae</taxon>
        <taxon>Streptophyta</taxon>
        <taxon>Embryophyta</taxon>
        <taxon>Tracheophyta</taxon>
        <taxon>Spermatophyta</taxon>
        <taxon>Magnoliopsida</taxon>
        <taxon>eudicotyledons</taxon>
        <taxon>Gunneridae</taxon>
        <taxon>Pentapetalae</taxon>
        <taxon>asterids</taxon>
        <taxon>lamiids</taxon>
        <taxon>Solanales</taxon>
        <taxon>Solanaceae</taxon>
        <taxon>Solanoideae</taxon>
        <taxon>Hyoscyameae</taxon>
        <taxon>Anisodus</taxon>
    </lineage>
</organism>
<name>A0AAE1SS07_9SOLA</name>
<gene>
    <name evidence="2" type="ORF">RND71_005486</name>
</gene>
<dbReference type="EMBL" id="JAVYJV010000003">
    <property type="protein sequence ID" value="KAK4374809.1"/>
    <property type="molecule type" value="Genomic_DNA"/>
</dbReference>
<dbReference type="InterPro" id="IPR000719">
    <property type="entry name" value="Prot_kinase_dom"/>
</dbReference>
<dbReference type="PROSITE" id="PS50011">
    <property type="entry name" value="PROTEIN_KINASE_DOM"/>
    <property type="match status" value="1"/>
</dbReference>
<sequence>MDDEETSCNIIVEDEVLSDGYDHLELMSQSRGAALGLQQLHARDPPMMMRDFKPANILLDKDTFLRQNMDDQGLVSINLIAARNQERKNFFRRSKNANMCERRRAARRKKQEEDLPLLGNQIISLGKRQSKYSLSPWLYAMPPKSTFECFVCSSKWRFTH</sequence>
<accession>A0AAE1SS07</accession>
<reference evidence="2" key="1">
    <citation type="submission" date="2023-12" db="EMBL/GenBank/DDBJ databases">
        <title>Genome assembly of Anisodus tanguticus.</title>
        <authorList>
            <person name="Wang Y.-J."/>
        </authorList>
    </citation>
    <scope>NUCLEOTIDE SEQUENCE</scope>
    <source>
        <strain evidence="2">KB-2021</strain>
        <tissue evidence="2">Leaf</tissue>
    </source>
</reference>